<keyword evidence="2" id="KW-1185">Reference proteome</keyword>
<name>A0AAD7GC85_MYCRO</name>
<evidence type="ECO:0000313" key="1">
    <source>
        <dbReference type="EMBL" id="KAJ7681402.1"/>
    </source>
</evidence>
<accession>A0AAD7GC85</accession>
<dbReference type="EMBL" id="JARKIE010000118">
    <property type="protein sequence ID" value="KAJ7681402.1"/>
    <property type="molecule type" value="Genomic_DNA"/>
</dbReference>
<evidence type="ECO:0000313" key="2">
    <source>
        <dbReference type="Proteomes" id="UP001221757"/>
    </source>
</evidence>
<dbReference type="AlphaFoldDB" id="A0AAD7GC85"/>
<organism evidence="1 2">
    <name type="scientific">Mycena rosella</name>
    <name type="common">Pink bonnet</name>
    <name type="synonym">Agaricus rosellus</name>
    <dbReference type="NCBI Taxonomy" id="1033263"/>
    <lineage>
        <taxon>Eukaryota</taxon>
        <taxon>Fungi</taxon>
        <taxon>Dikarya</taxon>
        <taxon>Basidiomycota</taxon>
        <taxon>Agaricomycotina</taxon>
        <taxon>Agaricomycetes</taxon>
        <taxon>Agaricomycetidae</taxon>
        <taxon>Agaricales</taxon>
        <taxon>Marasmiineae</taxon>
        <taxon>Mycenaceae</taxon>
        <taxon>Mycena</taxon>
    </lineage>
</organism>
<dbReference type="Proteomes" id="UP001221757">
    <property type="component" value="Unassembled WGS sequence"/>
</dbReference>
<proteinExistence type="predicted"/>
<gene>
    <name evidence="1" type="ORF">B0H17DRAFT_63486</name>
</gene>
<reference evidence="1" key="1">
    <citation type="submission" date="2023-03" db="EMBL/GenBank/DDBJ databases">
        <title>Massive genome expansion in bonnet fungi (Mycena s.s.) driven by repeated elements and novel gene families across ecological guilds.</title>
        <authorList>
            <consortium name="Lawrence Berkeley National Laboratory"/>
            <person name="Harder C.B."/>
            <person name="Miyauchi S."/>
            <person name="Viragh M."/>
            <person name="Kuo A."/>
            <person name="Thoen E."/>
            <person name="Andreopoulos B."/>
            <person name="Lu D."/>
            <person name="Skrede I."/>
            <person name="Drula E."/>
            <person name="Henrissat B."/>
            <person name="Morin E."/>
            <person name="Kohler A."/>
            <person name="Barry K."/>
            <person name="LaButti K."/>
            <person name="Morin E."/>
            <person name="Salamov A."/>
            <person name="Lipzen A."/>
            <person name="Mereny Z."/>
            <person name="Hegedus B."/>
            <person name="Baldrian P."/>
            <person name="Stursova M."/>
            <person name="Weitz H."/>
            <person name="Taylor A."/>
            <person name="Grigoriev I.V."/>
            <person name="Nagy L.G."/>
            <person name="Martin F."/>
            <person name="Kauserud H."/>
        </authorList>
    </citation>
    <scope>NUCLEOTIDE SEQUENCE</scope>
    <source>
        <strain evidence="1">CBHHK067</strain>
    </source>
</reference>
<comment type="caution">
    <text evidence="1">The sequence shown here is derived from an EMBL/GenBank/DDBJ whole genome shotgun (WGS) entry which is preliminary data.</text>
</comment>
<protein>
    <submittedName>
        <fullName evidence="1">Uncharacterized protein</fullName>
    </submittedName>
</protein>
<sequence length="102" mass="11519">MSDEDRDAIKLVWEWLGLFKGATAKMSTTKKPMLLSQTHAIFLTLQSAVKSSICNLPVPINSTHGAAQRKLRDGLVHAHLKLSEYFSRFDASPYYLWAARLK</sequence>